<feature type="transmembrane region" description="Helical" evidence="8">
    <location>
        <begin position="37"/>
        <end position="59"/>
    </location>
</feature>
<dbReference type="Proteomes" id="UP001642483">
    <property type="component" value="Unassembled WGS sequence"/>
</dbReference>
<dbReference type="InterPro" id="IPR029723">
    <property type="entry name" value="GPR137"/>
</dbReference>
<evidence type="ECO:0008006" key="11">
    <source>
        <dbReference type="Google" id="ProtNLM"/>
    </source>
</evidence>
<evidence type="ECO:0000256" key="6">
    <source>
        <dbReference type="ARBA" id="ARBA00023228"/>
    </source>
</evidence>
<accession>A0ABP0GKC3</accession>
<evidence type="ECO:0000256" key="1">
    <source>
        <dbReference type="ARBA" id="ARBA00004127"/>
    </source>
</evidence>
<keyword evidence="3 8" id="KW-0812">Transmembrane</keyword>
<proteinExistence type="predicted"/>
<dbReference type="PANTHER" id="PTHR15146">
    <property type="entry name" value="INTEGRAL MEMBRANE PROTEIN GPR137"/>
    <property type="match status" value="1"/>
</dbReference>
<keyword evidence="4 8" id="KW-1133">Transmembrane helix</keyword>
<dbReference type="CDD" id="cd21464">
    <property type="entry name" value="7tm_GPR137"/>
    <property type="match status" value="1"/>
</dbReference>
<gene>
    <name evidence="9" type="ORF">CVLEPA_LOCUS24946</name>
</gene>
<protein>
    <recommendedName>
        <fullName evidence="11">Integral membrane protein GPR137B</fullName>
    </recommendedName>
</protein>
<feature type="transmembrane region" description="Helical" evidence="8">
    <location>
        <begin position="71"/>
        <end position="90"/>
    </location>
</feature>
<evidence type="ECO:0000256" key="8">
    <source>
        <dbReference type="SAM" id="Phobius"/>
    </source>
</evidence>
<evidence type="ECO:0000256" key="5">
    <source>
        <dbReference type="ARBA" id="ARBA00023136"/>
    </source>
</evidence>
<reference evidence="9 10" key="1">
    <citation type="submission" date="2024-02" db="EMBL/GenBank/DDBJ databases">
        <authorList>
            <person name="Daric V."/>
            <person name="Darras S."/>
        </authorList>
    </citation>
    <scope>NUCLEOTIDE SEQUENCE [LARGE SCALE GENOMIC DNA]</scope>
</reference>
<evidence type="ECO:0000256" key="7">
    <source>
        <dbReference type="SAM" id="MobiDB-lite"/>
    </source>
</evidence>
<evidence type="ECO:0000256" key="3">
    <source>
        <dbReference type="ARBA" id="ARBA00022692"/>
    </source>
</evidence>
<feature type="transmembrane region" description="Helical" evidence="8">
    <location>
        <begin position="102"/>
        <end position="127"/>
    </location>
</feature>
<evidence type="ECO:0000313" key="9">
    <source>
        <dbReference type="EMBL" id="CAK8692213.1"/>
    </source>
</evidence>
<keyword evidence="5 8" id="KW-0472">Membrane</keyword>
<evidence type="ECO:0000256" key="2">
    <source>
        <dbReference type="ARBA" id="ARBA00004656"/>
    </source>
</evidence>
<evidence type="ECO:0000256" key="4">
    <source>
        <dbReference type="ARBA" id="ARBA00022989"/>
    </source>
</evidence>
<keyword evidence="6" id="KW-0458">Lysosome</keyword>
<dbReference type="EMBL" id="CAWYQH010000130">
    <property type="protein sequence ID" value="CAK8692213.1"/>
    <property type="molecule type" value="Genomic_DNA"/>
</dbReference>
<evidence type="ECO:0000313" key="10">
    <source>
        <dbReference type="Proteomes" id="UP001642483"/>
    </source>
</evidence>
<sequence length="417" mass="47006">MESCHNFSAFVGQGNTSGRFKPTIPSVPSQVTLSLTIFYIVIYFSLFSVVYVQLWLILYYNYKRFSFQTTFLFLCTLWSALRATLFSFYFKNTQAANELPMSLYWLLYCFPVCLQFFTLCLLNLYFAQVMFKAKPNYAAHPNRYIIPLRAACLLAGLVFLGMNISCAAIVHNQTFKEDPSPNLNLVRGIIVARVLINDVLFVVCAICLAYCFFKISKTTSANILLEAKGTTVCQATSVGILIVLLYSSRAIYNLLAISPLRCSQLSSFNFDWYNVSDQADLINLKEGISYIVFGIVLFVWELLPTGLTIFFFRVRKPETSMQSTNGNLVSSGHNSRVYFFDNPQRYDSDDDLTTASMRARVDAPYLTTSTPIHSSKNSYGTHARFVSGRLSVGNVGMVNGSRSPKSSPSRRSLKYPN</sequence>
<feature type="transmembrane region" description="Helical" evidence="8">
    <location>
        <begin position="288"/>
        <end position="312"/>
    </location>
</feature>
<feature type="region of interest" description="Disordered" evidence="7">
    <location>
        <begin position="396"/>
        <end position="417"/>
    </location>
</feature>
<dbReference type="PANTHER" id="PTHR15146:SF3">
    <property type="entry name" value="THH1_TOM1_TOM3 DOMAIN-CONTAINING PROTEIN"/>
    <property type="match status" value="1"/>
</dbReference>
<feature type="transmembrane region" description="Helical" evidence="8">
    <location>
        <begin position="190"/>
        <end position="213"/>
    </location>
</feature>
<keyword evidence="10" id="KW-1185">Reference proteome</keyword>
<name>A0ABP0GKC3_CLALP</name>
<comment type="subcellular location">
    <subcellularLocation>
        <location evidence="1">Endomembrane system</location>
        <topology evidence="1">Multi-pass membrane protein</topology>
    </subcellularLocation>
    <subcellularLocation>
        <location evidence="2">Lysosome membrane</location>
    </subcellularLocation>
</comment>
<organism evidence="9 10">
    <name type="scientific">Clavelina lepadiformis</name>
    <name type="common">Light-bulb sea squirt</name>
    <name type="synonym">Ascidia lepadiformis</name>
    <dbReference type="NCBI Taxonomy" id="159417"/>
    <lineage>
        <taxon>Eukaryota</taxon>
        <taxon>Metazoa</taxon>
        <taxon>Chordata</taxon>
        <taxon>Tunicata</taxon>
        <taxon>Ascidiacea</taxon>
        <taxon>Aplousobranchia</taxon>
        <taxon>Clavelinidae</taxon>
        <taxon>Clavelina</taxon>
    </lineage>
</organism>
<comment type="caution">
    <text evidence="9">The sequence shown here is derived from an EMBL/GenBank/DDBJ whole genome shotgun (WGS) entry which is preliminary data.</text>
</comment>
<feature type="transmembrane region" description="Helical" evidence="8">
    <location>
        <begin position="148"/>
        <end position="170"/>
    </location>
</feature>
<feature type="compositionally biased region" description="Low complexity" evidence="7">
    <location>
        <begin position="401"/>
        <end position="410"/>
    </location>
</feature>